<evidence type="ECO:0000256" key="1">
    <source>
        <dbReference type="SAM" id="Phobius"/>
    </source>
</evidence>
<protein>
    <submittedName>
        <fullName evidence="2">Uncharacterized protein</fullName>
    </submittedName>
</protein>
<keyword evidence="1" id="KW-0812">Transmembrane</keyword>
<dbReference type="AlphaFoldDB" id="A0A328HJK0"/>
<feature type="transmembrane region" description="Helical" evidence="1">
    <location>
        <begin position="119"/>
        <end position="140"/>
    </location>
</feature>
<feature type="transmembrane region" description="Helical" evidence="1">
    <location>
        <begin position="298"/>
        <end position="319"/>
    </location>
</feature>
<evidence type="ECO:0000313" key="3">
    <source>
        <dbReference type="Proteomes" id="UP000249166"/>
    </source>
</evidence>
<evidence type="ECO:0000313" key="2">
    <source>
        <dbReference type="EMBL" id="RAM38374.1"/>
    </source>
</evidence>
<organism evidence="2 3">
    <name type="scientific">Arthrobacter globiformis</name>
    <dbReference type="NCBI Taxonomy" id="1665"/>
    <lineage>
        <taxon>Bacteria</taxon>
        <taxon>Bacillati</taxon>
        <taxon>Actinomycetota</taxon>
        <taxon>Actinomycetes</taxon>
        <taxon>Micrococcales</taxon>
        <taxon>Micrococcaceae</taxon>
        <taxon>Arthrobacter</taxon>
    </lineage>
</organism>
<gene>
    <name evidence="2" type="ORF">DBZ45_05060</name>
</gene>
<dbReference type="RefSeq" id="WP_111902843.1">
    <property type="nucleotide sequence ID" value="NZ_QLNP01000062.1"/>
</dbReference>
<feature type="transmembrane region" description="Helical" evidence="1">
    <location>
        <begin position="269"/>
        <end position="286"/>
    </location>
</feature>
<proteinExistence type="predicted"/>
<sequence>MLETARNTRTDSRRDLVTELLGLWLLLAVFLDGWAHINLPSLETFFTPWHAALYSGMLATAAWTAVVIWRNRTPGQPLLQAAPPGYRGTAVGVVLFGLAGGLDLLWHELLGIEVSLDALVSPTHLLLGFSLFLILGTAVRSARASGHSTTKHSAAGHPADLAWTPAAMFAVVLMTGLGAFFLVYASIFVRPGPTAEFTPLPVGTPGRIQAEMPVIITLMSYLLTTALIVAPFLFTLSSARRPTRGIVTLLVVAAAWLPVVMIGLRPYSIAGAAGATVAAVVVDLLLTRVPEVWLTRRLPAVTAGIAALLWTGQLVAFAVTDAIRWPVSLWLGAVVLSAAVAGGLALLSSWGARPVPDATYQGGGTARTGQPL</sequence>
<feature type="transmembrane region" description="Helical" evidence="1">
    <location>
        <begin position="90"/>
        <end position="107"/>
    </location>
</feature>
<dbReference type="EMBL" id="QLNP01000062">
    <property type="protein sequence ID" value="RAM38374.1"/>
    <property type="molecule type" value="Genomic_DNA"/>
</dbReference>
<feature type="transmembrane region" description="Helical" evidence="1">
    <location>
        <begin position="246"/>
        <end position="263"/>
    </location>
</feature>
<dbReference type="Proteomes" id="UP000249166">
    <property type="component" value="Unassembled WGS sequence"/>
</dbReference>
<name>A0A328HJK0_ARTGO</name>
<feature type="transmembrane region" description="Helical" evidence="1">
    <location>
        <begin position="161"/>
        <end position="187"/>
    </location>
</feature>
<keyword evidence="1" id="KW-1133">Transmembrane helix</keyword>
<comment type="caution">
    <text evidence="2">The sequence shown here is derived from an EMBL/GenBank/DDBJ whole genome shotgun (WGS) entry which is preliminary data.</text>
</comment>
<feature type="transmembrane region" description="Helical" evidence="1">
    <location>
        <begin position="325"/>
        <end position="347"/>
    </location>
</feature>
<accession>A0A328HJK0</accession>
<reference evidence="2 3" key="1">
    <citation type="submission" date="2018-04" db="EMBL/GenBank/DDBJ databases">
        <title>Bacteria isolated from cave deposits of Manipur.</title>
        <authorList>
            <person name="Sahoo D."/>
            <person name="Sarangthem I."/>
            <person name="Nandeibam J."/>
        </authorList>
    </citation>
    <scope>NUCLEOTIDE SEQUENCE [LARGE SCALE GENOMIC DNA]</scope>
    <source>
        <strain evidence="3">mrc11</strain>
    </source>
</reference>
<feature type="transmembrane region" description="Helical" evidence="1">
    <location>
        <begin position="214"/>
        <end position="234"/>
    </location>
</feature>
<keyword evidence="1" id="KW-0472">Membrane</keyword>
<feature type="transmembrane region" description="Helical" evidence="1">
    <location>
        <begin position="20"/>
        <end position="37"/>
    </location>
</feature>
<feature type="transmembrane region" description="Helical" evidence="1">
    <location>
        <begin position="49"/>
        <end position="69"/>
    </location>
</feature>
<dbReference type="OrthoDB" id="5241899at2"/>